<dbReference type="EMBL" id="VAFM01000001">
    <property type="protein sequence ID" value="TKW61580.1"/>
    <property type="molecule type" value="Genomic_DNA"/>
</dbReference>
<dbReference type="Pfam" id="PF00364">
    <property type="entry name" value="Biotin_lipoyl"/>
    <property type="match status" value="1"/>
</dbReference>
<dbReference type="EC" id="2.3.1.12" evidence="8"/>
<dbReference type="Gene3D" id="3.30.559.10">
    <property type="entry name" value="Chloramphenicol acetyltransferase-like domain"/>
    <property type="match status" value="1"/>
</dbReference>
<dbReference type="InterPro" id="IPR006257">
    <property type="entry name" value="LAT1"/>
</dbReference>
<evidence type="ECO:0000256" key="3">
    <source>
        <dbReference type="ARBA" id="ARBA00022679"/>
    </source>
</evidence>
<feature type="domain" description="Peripheral subunit-binding (PSBD)" evidence="10">
    <location>
        <begin position="157"/>
        <end position="194"/>
    </location>
</feature>
<comment type="catalytic activity">
    <reaction evidence="7 8">
        <text>N(6)-[(R)-dihydrolipoyl]-L-lysyl-[protein] + acetyl-CoA = N(6)-[(R)-S(8)-acetyldihydrolipoyl]-L-lysyl-[protein] + CoA</text>
        <dbReference type="Rhea" id="RHEA:17017"/>
        <dbReference type="Rhea" id="RHEA-COMP:10475"/>
        <dbReference type="Rhea" id="RHEA-COMP:10478"/>
        <dbReference type="ChEBI" id="CHEBI:57287"/>
        <dbReference type="ChEBI" id="CHEBI:57288"/>
        <dbReference type="ChEBI" id="CHEBI:83100"/>
        <dbReference type="ChEBI" id="CHEBI:83111"/>
        <dbReference type="EC" id="2.3.1.12"/>
    </reaction>
</comment>
<evidence type="ECO:0000256" key="1">
    <source>
        <dbReference type="ARBA" id="ARBA00007317"/>
    </source>
</evidence>
<protein>
    <recommendedName>
        <fullName evidence="8">Acetyltransferase component of pyruvate dehydrogenase complex</fullName>
        <ecNumber evidence="8">2.3.1.12</ecNumber>
    </recommendedName>
</protein>
<dbReference type="FunFam" id="2.40.50.100:FF:000010">
    <property type="entry name" value="Acetyltransferase component of pyruvate dehydrogenase complex"/>
    <property type="match status" value="1"/>
</dbReference>
<dbReference type="InterPro" id="IPR003016">
    <property type="entry name" value="2-oxoA_DH_lipoyl-BS"/>
</dbReference>
<dbReference type="InterPro" id="IPR004167">
    <property type="entry name" value="PSBD"/>
</dbReference>
<dbReference type="PANTHER" id="PTHR23151:SF90">
    <property type="entry name" value="DIHYDROLIPOYLLYSINE-RESIDUE ACETYLTRANSFERASE COMPONENT OF PYRUVATE DEHYDROGENASE COMPLEX, MITOCHONDRIAL-RELATED"/>
    <property type="match status" value="1"/>
</dbReference>
<evidence type="ECO:0000259" key="9">
    <source>
        <dbReference type="PROSITE" id="PS50968"/>
    </source>
</evidence>
<keyword evidence="3 8" id="KW-0808">Transferase</keyword>
<comment type="cofactor">
    <cofactor evidence="8">
        <name>(R)-lipoate</name>
        <dbReference type="ChEBI" id="CHEBI:83088"/>
    </cofactor>
    <text evidence="8">Binds 1 lipoyl cofactor covalently.</text>
</comment>
<dbReference type="Gene3D" id="2.40.50.100">
    <property type="match status" value="1"/>
</dbReference>
<keyword evidence="5 8" id="KW-0012">Acyltransferase</keyword>
<dbReference type="Pfam" id="PF02817">
    <property type="entry name" value="E3_binding"/>
    <property type="match status" value="1"/>
</dbReference>
<dbReference type="CDD" id="cd06849">
    <property type="entry name" value="lipoyl_domain"/>
    <property type="match status" value="1"/>
</dbReference>
<dbReference type="GO" id="GO:0006086">
    <property type="term" value="P:pyruvate decarboxylation to acetyl-CoA"/>
    <property type="evidence" value="ECO:0007669"/>
    <property type="project" value="InterPro"/>
</dbReference>
<dbReference type="AlphaFoldDB" id="A0A6N4R4W0"/>
<dbReference type="Gene3D" id="4.10.320.10">
    <property type="entry name" value="E3-binding domain"/>
    <property type="match status" value="1"/>
</dbReference>
<dbReference type="SUPFAM" id="SSF47005">
    <property type="entry name" value="Peripheral subunit-binding domain of 2-oxo acid dehydrogenase complex"/>
    <property type="match status" value="1"/>
</dbReference>
<keyword evidence="11" id="KW-0670">Pyruvate</keyword>
<dbReference type="GO" id="GO:0004742">
    <property type="term" value="F:dihydrolipoyllysine-residue acetyltransferase activity"/>
    <property type="evidence" value="ECO:0007669"/>
    <property type="project" value="UniProtKB-UniRule"/>
</dbReference>
<dbReference type="SUPFAM" id="SSF52777">
    <property type="entry name" value="CoA-dependent acyltransferases"/>
    <property type="match status" value="1"/>
</dbReference>
<dbReference type="InterPro" id="IPR045257">
    <property type="entry name" value="E2/Pdx1"/>
</dbReference>
<dbReference type="PROSITE" id="PS51826">
    <property type="entry name" value="PSBD"/>
    <property type="match status" value="1"/>
</dbReference>
<name>A0A6N4R4W0_BLAVI</name>
<comment type="caution">
    <text evidence="11">The sequence shown here is derived from an EMBL/GenBank/DDBJ whole genome shotgun (WGS) entry which is preliminary data.</text>
</comment>
<dbReference type="InterPro" id="IPR001078">
    <property type="entry name" value="2-oxoacid_DH_actylTfrase"/>
</dbReference>
<proteinExistence type="inferred from homology"/>
<dbReference type="InterPro" id="IPR000089">
    <property type="entry name" value="Biotin_lipoyl"/>
</dbReference>
<dbReference type="Proteomes" id="UP000320948">
    <property type="component" value="Unassembled WGS sequence"/>
</dbReference>
<evidence type="ECO:0000256" key="5">
    <source>
        <dbReference type="ARBA" id="ARBA00023315"/>
    </source>
</evidence>
<evidence type="ECO:0000256" key="7">
    <source>
        <dbReference type="ARBA" id="ARBA00048370"/>
    </source>
</evidence>
<dbReference type="InterPro" id="IPR036625">
    <property type="entry name" value="E3-bd_dom_sf"/>
</dbReference>
<evidence type="ECO:0000256" key="2">
    <source>
        <dbReference type="ARBA" id="ARBA00011484"/>
    </source>
</evidence>
<feature type="domain" description="Lipoyl-binding" evidence="9">
    <location>
        <begin position="2"/>
        <end position="77"/>
    </location>
</feature>
<dbReference type="InterPro" id="IPR011053">
    <property type="entry name" value="Single_hybrid_motif"/>
</dbReference>
<dbReference type="SUPFAM" id="SSF51230">
    <property type="entry name" value="Single hybrid motif"/>
    <property type="match status" value="1"/>
</dbReference>
<gene>
    <name evidence="11" type="ORF">DI628_02855</name>
</gene>
<comment type="function">
    <text evidence="6">The pyruvate dehydrogenase complex catalyzes the overall conversion of pyruvate to acetyl-CoA and CO(2). It contains multiple copies of three enzymatic components: pyruvate dehydrogenase (E1), dihydrolipoamide acetyltransferase (E2) and lipoamide dehydrogenase (E3).</text>
</comment>
<evidence type="ECO:0000313" key="11">
    <source>
        <dbReference type="EMBL" id="TKW61580.1"/>
    </source>
</evidence>
<keyword evidence="4 8" id="KW-0450">Lipoyl</keyword>
<comment type="similarity">
    <text evidence="1 8">Belongs to the 2-oxoacid dehydrogenase family.</text>
</comment>
<dbReference type="FunFam" id="3.30.559.10:FF:000003">
    <property type="entry name" value="Acetyltransferase component of pyruvate dehydrogenase complex"/>
    <property type="match status" value="1"/>
</dbReference>
<evidence type="ECO:0000256" key="8">
    <source>
        <dbReference type="RuleBase" id="RU361137"/>
    </source>
</evidence>
<dbReference type="Pfam" id="PF00198">
    <property type="entry name" value="2-oxoacid_dh"/>
    <property type="match status" value="1"/>
</dbReference>
<accession>A0A6N4R4W0</accession>
<comment type="subunit">
    <text evidence="2">Forms a 24-polypeptide structural core with octahedral symmetry.</text>
</comment>
<sequence>MPIDILMPQLSPTMTEGRLARWTKAEGDKISAGDVIAEVETDKATMEVEASDDGILHKIIGEIGADLLVGSPIAVLRGKDESVAADYTPTSKAKKAEAAPAPAASGATQVVEPASTNVQETVQHVAVVSTGILPKINTTGATAAPAAASHSAGGRTKASPLARRLASQQNVDIATVIGTGPNGRVVAQDVLTGGRTAGAGRPITRMADTVQKLTPMRKAIASRLTASKQTVPHFYLSAEVNMNALMSVRTQLNAHLESQKIKVSVNDFILKASALALKDFPAANSAWNADSVVQFGNVDISVAVSIDGGLITPVVANADQKSLVSISAEVKQLASDARAGKLKPEQYEGGSFSLSNLGMYGVDDFSAIINPPQAAILACGAATERAVVTEGGIDVASVMKMTLSVDHRVIDGALGAELLGRIKHYLETPVVLVM</sequence>
<dbReference type="InterPro" id="IPR023213">
    <property type="entry name" value="CAT-like_dom_sf"/>
</dbReference>
<evidence type="ECO:0000256" key="4">
    <source>
        <dbReference type="ARBA" id="ARBA00022823"/>
    </source>
</evidence>
<evidence type="ECO:0000259" key="10">
    <source>
        <dbReference type="PROSITE" id="PS51826"/>
    </source>
</evidence>
<dbReference type="GO" id="GO:0045254">
    <property type="term" value="C:pyruvate dehydrogenase complex"/>
    <property type="evidence" value="ECO:0007669"/>
    <property type="project" value="UniProtKB-UniRule"/>
</dbReference>
<dbReference type="PANTHER" id="PTHR23151">
    <property type="entry name" value="DIHYDROLIPOAMIDE ACETYL/SUCCINYL-TRANSFERASE-RELATED"/>
    <property type="match status" value="1"/>
</dbReference>
<evidence type="ECO:0000256" key="6">
    <source>
        <dbReference type="ARBA" id="ARBA00025211"/>
    </source>
</evidence>
<evidence type="ECO:0000313" key="12">
    <source>
        <dbReference type="Proteomes" id="UP000320948"/>
    </source>
</evidence>
<dbReference type="NCBIfam" id="TIGR01349">
    <property type="entry name" value="PDHac_trf_mito"/>
    <property type="match status" value="1"/>
</dbReference>
<dbReference type="PROSITE" id="PS00189">
    <property type="entry name" value="LIPOYL"/>
    <property type="match status" value="1"/>
</dbReference>
<dbReference type="PROSITE" id="PS50968">
    <property type="entry name" value="BIOTINYL_LIPOYL"/>
    <property type="match status" value="1"/>
</dbReference>
<organism evidence="11 12">
    <name type="scientific">Blastochloris viridis</name>
    <name type="common">Rhodopseudomonas viridis</name>
    <dbReference type="NCBI Taxonomy" id="1079"/>
    <lineage>
        <taxon>Bacteria</taxon>
        <taxon>Pseudomonadati</taxon>
        <taxon>Pseudomonadota</taxon>
        <taxon>Alphaproteobacteria</taxon>
        <taxon>Hyphomicrobiales</taxon>
        <taxon>Blastochloridaceae</taxon>
        <taxon>Blastochloris</taxon>
    </lineage>
</organism>
<reference evidence="11 12" key="1">
    <citation type="journal article" date="2017" name="Nat. Commun.">
        <title>In situ click chemistry generation of cyclooxygenase-2 inhibitors.</title>
        <authorList>
            <person name="Bhardwaj A."/>
            <person name="Kaur J."/>
            <person name="Wuest M."/>
            <person name="Wuest F."/>
        </authorList>
    </citation>
    <scope>NUCLEOTIDE SEQUENCE [LARGE SCALE GENOMIC DNA]</scope>
    <source>
        <strain evidence="11">S2_018_000_R2_106</strain>
    </source>
</reference>